<dbReference type="EC" id="3.2.1.22" evidence="3 6"/>
<dbReference type="InterPro" id="IPR031704">
    <property type="entry name" value="Glyco_hydro_36_N"/>
</dbReference>
<dbReference type="Pfam" id="PF16874">
    <property type="entry name" value="Glyco_hydro_36C"/>
    <property type="match status" value="1"/>
</dbReference>
<dbReference type="FunFam" id="3.20.20.70:FF:000118">
    <property type="entry name" value="Alpha-galactosidase"/>
    <property type="match status" value="1"/>
</dbReference>
<dbReference type="PRINTS" id="PR00743">
    <property type="entry name" value="GLHYDRLASE36"/>
</dbReference>
<evidence type="ECO:0000256" key="1">
    <source>
        <dbReference type="ARBA" id="ARBA00001255"/>
    </source>
</evidence>
<evidence type="ECO:0000256" key="5">
    <source>
        <dbReference type="ARBA" id="ARBA00023295"/>
    </source>
</evidence>
<evidence type="ECO:0000259" key="10">
    <source>
        <dbReference type="Pfam" id="PF16875"/>
    </source>
</evidence>
<evidence type="ECO:0000256" key="4">
    <source>
        <dbReference type="ARBA" id="ARBA00022801"/>
    </source>
</evidence>
<dbReference type="eggNOG" id="COG3345">
    <property type="taxonomic scope" value="Bacteria"/>
</dbReference>
<dbReference type="CDD" id="cd14791">
    <property type="entry name" value="GH36"/>
    <property type="match status" value="1"/>
</dbReference>
<dbReference type="Proteomes" id="UP000030361">
    <property type="component" value="Chromosome"/>
</dbReference>
<evidence type="ECO:0000256" key="8">
    <source>
        <dbReference type="PIRSR" id="PIRSR005536-2"/>
    </source>
</evidence>
<dbReference type="Gene3D" id="2.70.98.60">
    <property type="entry name" value="alpha-galactosidase from lactobacil brevis"/>
    <property type="match status" value="1"/>
</dbReference>
<feature type="binding site" evidence="8">
    <location>
        <position position="200"/>
    </location>
    <ligand>
        <name>substrate</name>
    </ligand>
</feature>
<proteinExistence type="inferred from homology"/>
<dbReference type="PANTHER" id="PTHR43053:SF3">
    <property type="entry name" value="ALPHA-GALACTOSIDASE C-RELATED"/>
    <property type="match status" value="1"/>
</dbReference>
<dbReference type="PROSITE" id="PS00512">
    <property type="entry name" value="ALPHA_GALACTOSIDASE"/>
    <property type="match status" value="1"/>
</dbReference>
<dbReference type="GO" id="GO:0004557">
    <property type="term" value="F:alpha-galactosidase activity"/>
    <property type="evidence" value="ECO:0007669"/>
    <property type="project" value="UniProtKB-UniRule"/>
</dbReference>
<evidence type="ECO:0000256" key="2">
    <source>
        <dbReference type="ARBA" id="ARBA00006202"/>
    </source>
</evidence>
<evidence type="ECO:0000256" key="7">
    <source>
        <dbReference type="PIRSR" id="PIRSR005536-1"/>
    </source>
</evidence>
<dbReference type="AlphaFoldDB" id="A0A1S6QG77"/>
<feature type="binding site" evidence="8">
    <location>
        <begin position="477"/>
        <end position="481"/>
    </location>
    <ligand>
        <name>substrate</name>
    </ligand>
</feature>
<protein>
    <recommendedName>
        <fullName evidence="3 6">Alpha-galactosidase</fullName>
        <ecNumber evidence="3 6">3.2.1.22</ecNumber>
    </recommendedName>
</protein>
<dbReference type="Gene3D" id="3.20.20.70">
    <property type="entry name" value="Aldolase class I"/>
    <property type="match status" value="1"/>
</dbReference>
<dbReference type="KEGG" id="lcu:PL11_001160"/>
<feature type="binding site" evidence="8">
    <location>
        <begin position="367"/>
        <end position="368"/>
    </location>
    <ligand>
        <name>substrate</name>
    </ligand>
</feature>
<dbReference type="InterPro" id="IPR031705">
    <property type="entry name" value="Glyco_hydro_36_C"/>
</dbReference>
<dbReference type="PIRSF" id="PIRSF005536">
    <property type="entry name" value="Agal"/>
    <property type="match status" value="1"/>
</dbReference>
<dbReference type="SUPFAM" id="SSF51445">
    <property type="entry name" value="(Trans)glycosidases"/>
    <property type="match status" value="1"/>
</dbReference>
<feature type="domain" description="Glycosyl hydrolase family 36 C-terminal" evidence="9">
    <location>
        <begin position="650"/>
        <end position="736"/>
    </location>
</feature>
<organism evidence="11 12">
    <name type="scientific">Lentilactobacillus curieae</name>
    <dbReference type="NCBI Taxonomy" id="1138822"/>
    <lineage>
        <taxon>Bacteria</taxon>
        <taxon>Bacillati</taxon>
        <taxon>Bacillota</taxon>
        <taxon>Bacilli</taxon>
        <taxon>Lactobacillales</taxon>
        <taxon>Lactobacillaceae</taxon>
        <taxon>Lentilactobacillus</taxon>
    </lineage>
</organism>
<dbReference type="GO" id="GO:0016052">
    <property type="term" value="P:carbohydrate catabolic process"/>
    <property type="evidence" value="ECO:0007669"/>
    <property type="project" value="InterPro"/>
</dbReference>
<sequence length="739" mass="84559">MTIEYNDASKTFHLQTKHTSYVFHVLENGELGQIYYGTKIHAKDNYSNLTTRELKDATVAWKIDKPDFQPDILKFEYSALGSGDFRFPAFQLTFNNGSRISEFKYASYEIKSGKRRLDGLPATFGSADDGSQTLIITLRDETVGVDLQLSYSVFPDQDVIVRSSKFINHGTERVVIDHAFSSELDLPDSNYDLIEFPGAWARERHFTRSKLKPGYQGAGSLRTASSHQANPFMMLARPDTGENSGEVFGFNLVYSGNFLDQVEVDQFDGSRVLIGINPNEFSWNLEPGDTFQTPEAVQTFSNQGMNALSQQLADFYQQHLVNQIYAHSTRPILVNNWEATYFNFNENKLMEIVKTAKSVGIEMFVLDDGWFGERNDDTTSLGDWFVDKSKFPNGIGHFANQVHELGMKLGVWFEPEMISKQSQLYGEHPDWMIQTPGRHQTPGRNQFVLDMSRPEVVDYLVDSISKIIDETQLDYIKWDMNRYITEMYGQKLAANQQLEMGHRYILGVYDLYERLTKAHPEVLFESCASGGGRFDLGMMYYAPQAWTSDDTDAVERMKIQHGTSYGYSQSMMGAHVSAVPNDQTGRYTELNTRARVAYFGDFGYELDLTKMTDSELAEVRKQVEFYKKYREVFQFGKFYRLESPFNGNVTSWQVVSPDRDLAIVGRFQLLNIPNSPYLRIKFKGLDPDKQYRVNDSEEIFYGDELMNAGYFVPEILTNSKKQGLRTADFSSQLFIIKAV</sequence>
<feature type="active site" description="Nucleophile" evidence="7">
    <location>
        <position position="479"/>
    </location>
</feature>
<feature type="binding site" evidence="8">
    <location>
        <position position="444"/>
    </location>
    <ligand>
        <name>substrate</name>
    </ligand>
</feature>
<keyword evidence="12" id="KW-1185">Reference proteome</keyword>
<evidence type="ECO:0000256" key="3">
    <source>
        <dbReference type="ARBA" id="ARBA00012755"/>
    </source>
</evidence>
<reference evidence="11 12" key="1">
    <citation type="journal article" date="2015" name="Genome Announc.">
        <title>Genome Sequence of Lactobacillus curieae CCTCC M 2011381T, a Novel Producer of Gamma-aminobutyric Acid.</title>
        <authorList>
            <person name="Wang Y."/>
            <person name="Wang Y."/>
            <person name="Lang C."/>
            <person name="Wei D."/>
            <person name="Xu P."/>
            <person name="Xie J."/>
        </authorList>
    </citation>
    <scope>NUCLEOTIDE SEQUENCE [LARGE SCALE GENOMIC DNA]</scope>
    <source>
        <strain evidence="11 12">CCTCC M 2011381</strain>
    </source>
</reference>
<comment type="similarity">
    <text evidence="2">Belongs to the glycosyl hydrolase 36 family.</text>
</comment>
<dbReference type="Pfam" id="PF02065">
    <property type="entry name" value="Melibiase"/>
    <property type="match status" value="1"/>
</dbReference>
<dbReference type="InterPro" id="IPR000111">
    <property type="entry name" value="Glyco_hydro_27/36_CS"/>
</dbReference>
<dbReference type="InterPro" id="IPR017853">
    <property type="entry name" value="GH"/>
</dbReference>
<dbReference type="OrthoDB" id="9758822at2"/>
<dbReference type="Pfam" id="PF16875">
    <property type="entry name" value="Glyco_hydro_36N"/>
    <property type="match status" value="1"/>
</dbReference>
<name>A0A1S6QG77_9LACO</name>
<evidence type="ECO:0000256" key="6">
    <source>
        <dbReference type="PIRNR" id="PIRNR005536"/>
    </source>
</evidence>
<dbReference type="Gene3D" id="2.60.40.1180">
    <property type="entry name" value="Golgi alpha-mannosidase II"/>
    <property type="match status" value="1"/>
</dbReference>
<keyword evidence="4 6" id="KW-0378">Hydrolase</keyword>
<gene>
    <name evidence="11" type="ORF">PL11_001160</name>
</gene>
<dbReference type="InterPro" id="IPR013780">
    <property type="entry name" value="Glyco_hydro_b"/>
</dbReference>
<feature type="binding site" evidence="8">
    <location>
        <position position="549"/>
    </location>
    <ligand>
        <name>substrate</name>
    </ligand>
</feature>
<comment type="catalytic activity">
    <reaction evidence="1 6">
        <text>Hydrolysis of terminal, non-reducing alpha-D-galactose residues in alpha-D-galactosides, including galactose oligosaccharides, galactomannans and galactolipids.</text>
        <dbReference type="EC" id="3.2.1.22"/>
    </reaction>
</comment>
<evidence type="ECO:0000313" key="12">
    <source>
        <dbReference type="Proteomes" id="UP000030361"/>
    </source>
</evidence>
<dbReference type="InterPro" id="IPR002252">
    <property type="entry name" value="Glyco_hydro_36"/>
</dbReference>
<feature type="active site" description="Proton donor" evidence="7">
    <location>
        <position position="549"/>
    </location>
</feature>
<keyword evidence="5 6" id="KW-0326">Glycosidase</keyword>
<evidence type="ECO:0000259" key="9">
    <source>
        <dbReference type="Pfam" id="PF16874"/>
    </source>
</evidence>
<dbReference type="InterPro" id="IPR050985">
    <property type="entry name" value="Alpha-glycosidase_related"/>
</dbReference>
<feature type="binding site" evidence="8">
    <location>
        <position position="527"/>
    </location>
    <ligand>
        <name>substrate</name>
    </ligand>
</feature>
<evidence type="ECO:0000313" key="11">
    <source>
        <dbReference type="EMBL" id="AQW20617.1"/>
    </source>
</evidence>
<dbReference type="PANTHER" id="PTHR43053">
    <property type="entry name" value="GLYCOSIDASE FAMILY 31"/>
    <property type="match status" value="1"/>
</dbReference>
<dbReference type="EMBL" id="CP018906">
    <property type="protein sequence ID" value="AQW20617.1"/>
    <property type="molecule type" value="Genomic_DNA"/>
</dbReference>
<dbReference type="RefSeq" id="WP_035165727.1">
    <property type="nucleotide sequence ID" value="NZ_CP018906.1"/>
</dbReference>
<accession>A0A1S6QG77</accession>
<dbReference type="InterPro" id="IPR013785">
    <property type="entry name" value="Aldolase_TIM"/>
</dbReference>
<dbReference type="InterPro" id="IPR038417">
    <property type="entry name" value="Alpga-gal_N_sf"/>
</dbReference>
<feature type="domain" description="Glycosyl hydrolase family 36 N-terminal" evidence="10">
    <location>
        <begin position="29"/>
        <end position="286"/>
    </location>
</feature>